<keyword evidence="3" id="KW-1185">Reference proteome</keyword>
<dbReference type="Proteomes" id="UP001152622">
    <property type="component" value="Chromosome 7"/>
</dbReference>
<sequence>MFKDAGEELCKAYRGKEGKKKPQAKPPLEDPNEKNKPPPYAGADNHQKEEKGQRPQYIPWGSQDLQNLITSLPDIQDGAAIWIRKLEEEMMGKMMALGDVKALLRKVVGREKMLDIMEQAGYRAILEGLAKSRLEEVVGLSSKPHREFVDHVIHAVERYRLEEKKQSNQEREVQ</sequence>
<feature type="region of interest" description="Disordered" evidence="1">
    <location>
        <begin position="11"/>
        <end position="59"/>
    </location>
</feature>
<evidence type="ECO:0000313" key="2">
    <source>
        <dbReference type="EMBL" id="KAJ8353253.1"/>
    </source>
</evidence>
<proteinExistence type="predicted"/>
<dbReference type="OrthoDB" id="8956736at2759"/>
<protein>
    <submittedName>
        <fullName evidence="2">Uncharacterized protein</fullName>
    </submittedName>
</protein>
<accession>A0A9Q1IUS1</accession>
<dbReference type="AlphaFoldDB" id="A0A9Q1IUS1"/>
<dbReference type="EMBL" id="JAINUF010000007">
    <property type="protein sequence ID" value="KAJ8353253.1"/>
    <property type="molecule type" value="Genomic_DNA"/>
</dbReference>
<comment type="caution">
    <text evidence="2">The sequence shown here is derived from an EMBL/GenBank/DDBJ whole genome shotgun (WGS) entry which is preliminary data.</text>
</comment>
<reference evidence="2" key="1">
    <citation type="journal article" date="2023" name="Science">
        <title>Genome structures resolve the early diversification of teleost fishes.</title>
        <authorList>
            <person name="Parey E."/>
            <person name="Louis A."/>
            <person name="Montfort J."/>
            <person name="Bouchez O."/>
            <person name="Roques C."/>
            <person name="Iampietro C."/>
            <person name="Lluch J."/>
            <person name="Castinel A."/>
            <person name="Donnadieu C."/>
            <person name="Desvignes T."/>
            <person name="Floi Bucao C."/>
            <person name="Jouanno E."/>
            <person name="Wen M."/>
            <person name="Mejri S."/>
            <person name="Dirks R."/>
            <person name="Jansen H."/>
            <person name="Henkel C."/>
            <person name="Chen W.J."/>
            <person name="Zahm M."/>
            <person name="Cabau C."/>
            <person name="Klopp C."/>
            <person name="Thompson A.W."/>
            <person name="Robinson-Rechavi M."/>
            <person name="Braasch I."/>
            <person name="Lecointre G."/>
            <person name="Bobe J."/>
            <person name="Postlethwait J.H."/>
            <person name="Berthelot C."/>
            <person name="Roest Crollius H."/>
            <person name="Guiguen Y."/>
        </authorList>
    </citation>
    <scope>NUCLEOTIDE SEQUENCE</scope>
    <source>
        <strain evidence="2">WJC10195</strain>
    </source>
</reference>
<feature type="compositionally biased region" description="Basic and acidic residues" evidence="1">
    <location>
        <begin position="27"/>
        <end position="36"/>
    </location>
</feature>
<evidence type="ECO:0000313" key="3">
    <source>
        <dbReference type="Proteomes" id="UP001152622"/>
    </source>
</evidence>
<organism evidence="2 3">
    <name type="scientific">Synaphobranchus kaupii</name>
    <name type="common">Kaup's arrowtooth eel</name>
    <dbReference type="NCBI Taxonomy" id="118154"/>
    <lineage>
        <taxon>Eukaryota</taxon>
        <taxon>Metazoa</taxon>
        <taxon>Chordata</taxon>
        <taxon>Craniata</taxon>
        <taxon>Vertebrata</taxon>
        <taxon>Euteleostomi</taxon>
        <taxon>Actinopterygii</taxon>
        <taxon>Neopterygii</taxon>
        <taxon>Teleostei</taxon>
        <taxon>Anguilliformes</taxon>
        <taxon>Synaphobranchidae</taxon>
        <taxon>Synaphobranchus</taxon>
    </lineage>
</organism>
<evidence type="ECO:0000256" key="1">
    <source>
        <dbReference type="SAM" id="MobiDB-lite"/>
    </source>
</evidence>
<name>A0A9Q1IUS1_SYNKA</name>
<gene>
    <name evidence="2" type="ORF">SKAU_G00208200</name>
</gene>